<name>A0A7W5B570_9BACL</name>
<dbReference type="InterPro" id="IPR001547">
    <property type="entry name" value="Glyco_hydro_5"/>
</dbReference>
<protein>
    <submittedName>
        <fullName evidence="7">Endoglucanase</fullName>
        <ecNumber evidence="7">3.2.1.4</ecNumber>
    </submittedName>
</protein>
<evidence type="ECO:0000313" key="7">
    <source>
        <dbReference type="EMBL" id="MBB3114622.1"/>
    </source>
</evidence>
<dbReference type="InterPro" id="IPR017853">
    <property type="entry name" value="GH"/>
</dbReference>
<evidence type="ECO:0000313" key="8">
    <source>
        <dbReference type="Proteomes" id="UP000570361"/>
    </source>
</evidence>
<dbReference type="EC" id="3.2.1.4" evidence="7"/>
<dbReference type="Proteomes" id="UP000570361">
    <property type="component" value="Unassembled WGS sequence"/>
</dbReference>
<dbReference type="GO" id="GO:0009251">
    <property type="term" value="P:glucan catabolic process"/>
    <property type="evidence" value="ECO:0007669"/>
    <property type="project" value="TreeGrafter"/>
</dbReference>
<accession>A0A7W5B570</accession>
<dbReference type="GO" id="GO:0008810">
    <property type="term" value="F:cellulase activity"/>
    <property type="evidence" value="ECO:0007669"/>
    <property type="project" value="UniProtKB-EC"/>
</dbReference>
<dbReference type="GO" id="GO:0008422">
    <property type="term" value="F:beta-glucosidase activity"/>
    <property type="evidence" value="ECO:0007669"/>
    <property type="project" value="TreeGrafter"/>
</dbReference>
<dbReference type="Pfam" id="PF00150">
    <property type="entry name" value="Cellulase"/>
    <property type="match status" value="1"/>
</dbReference>
<evidence type="ECO:0000256" key="1">
    <source>
        <dbReference type="ARBA" id="ARBA00022729"/>
    </source>
</evidence>
<dbReference type="AlphaFoldDB" id="A0A7W5B570"/>
<dbReference type="EMBL" id="JACHXK010000037">
    <property type="protein sequence ID" value="MBB3114622.1"/>
    <property type="molecule type" value="Genomic_DNA"/>
</dbReference>
<gene>
    <name evidence="7" type="ORF">FHS18_006760</name>
</gene>
<keyword evidence="2 4" id="KW-0378">Hydrolase</keyword>
<dbReference type="InterPro" id="IPR050386">
    <property type="entry name" value="Glycosyl_hydrolase_5"/>
</dbReference>
<evidence type="ECO:0000256" key="5">
    <source>
        <dbReference type="SAM" id="SignalP"/>
    </source>
</evidence>
<dbReference type="PANTHER" id="PTHR31297">
    <property type="entry name" value="GLUCAN ENDO-1,6-BETA-GLUCOSIDASE B"/>
    <property type="match status" value="1"/>
</dbReference>
<keyword evidence="3 4" id="KW-0326">Glycosidase</keyword>
<comment type="caution">
    <text evidence="7">The sequence shown here is derived from an EMBL/GenBank/DDBJ whole genome shotgun (WGS) entry which is preliminary data.</text>
</comment>
<reference evidence="7 8" key="1">
    <citation type="submission" date="2020-08" db="EMBL/GenBank/DDBJ databases">
        <title>Genomic Encyclopedia of Type Strains, Phase III (KMG-III): the genomes of soil and plant-associated and newly described type strains.</title>
        <authorList>
            <person name="Whitman W."/>
        </authorList>
    </citation>
    <scope>NUCLEOTIDE SEQUENCE [LARGE SCALE GENOMIC DNA]</scope>
    <source>
        <strain evidence="7 8">CECT 5862</strain>
    </source>
</reference>
<feature type="domain" description="Glycoside hydrolase family 5" evidence="6">
    <location>
        <begin position="57"/>
        <end position="352"/>
    </location>
</feature>
<evidence type="ECO:0000256" key="3">
    <source>
        <dbReference type="ARBA" id="ARBA00023295"/>
    </source>
</evidence>
<evidence type="ECO:0000259" key="6">
    <source>
        <dbReference type="Pfam" id="PF00150"/>
    </source>
</evidence>
<dbReference type="Gene3D" id="3.20.20.80">
    <property type="entry name" value="Glycosidases"/>
    <property type="match status" value="1"/>
</dbReference>
<proteinExistence type="inferred from homology"/>
<dbReference type="GO" id="GO:0005576">
    <property type="term" value="C:extracellular region"/>
    <property type="evidence" value="ECO:0007669"/>
    <property type="project" value="TreeGrafter"/>
</dbReference>
<dbReference type="PANTHER" id="PTHR31297:SF17">
    <property type="entry name" value="ENDOGLUCANASE"/>
    <property type="match status" value="1"/>
</dbReference>
<comment type="similarity">
    <text evidence="4">Belongs to the glycosyl hydrolase 5 (cellulase A) family.</text>
</comment>
<keyword evidence="8" id="KW-1185">Reference proteome</keyword>
<feature type="signal peptide" evidence="5">
    <location>
        <begin position="1"/>
        <end position="24"/>
    </location>
</feature>
<dbReference type="SUPFAM" id="SSF51445">
    <property type="entry name" value="(Trans)glycosidases"/>
    <property type="match status" value="1"/>
</dbReference>
<dbReference type="PROSITE" id="PS51257">
    <property type="entry name" value="PROKAR_LIPOPROTEIN"/>
    <property type="match status" value="1"/>
</dbReference>
<evidence type="ECO:0000256" key="2">
    <source>
        <dbReference type="ARBA" id="ARBA00022801"/>
    </source>
</evidence>
<dbReference type="RefSeq" id="WP_183604653.1">
    <property type="nucleotide sequence ID" value="NZ_JACHXK010000037.1"/>
</dbReference>
<keyword evidence="1 5" id="KW-0732">Signal</keyword>
<organism evidence="7 8">
    <name type="scientific">Paenibacillus phyllosphaerae</name>
    <dbReference type="NCBI Taxonomy" id="274593"/>
    <lineage>
        <taxon>Bacteria</taxon>
        <taxon>Bacillati</taxon>
        <taxon>Bacillota</taxon>
        <taxon>Bacilli</taxon>
        <taxon>Bacillales</taxon>
        <taxon>Paenibacillaceae</taxon>
        <taxon>Paenibacillus</taxon>
    </lineage>
</organism>
<sequence>MKTRIPVIVTLLLPLLLVSCTSNTKPLKDDAVPDPFDQAKQLGKGVNLGNALEAPTEGAWGLTLQESYFGLIADGGFDTVRVPIKWSAHASAEPPYTIDETFAKRVDWVLDQAESQGLNAVINMHHYDEIFESPDEHQVRFLRIWEQLAQRYRDRPLSVYFEPLNEPHGNLTAAAWNDLLAEAVKTIRSIDERHTLIIGTSEWGGIGGLQALQVPEEEKNAIVTFHYYEPFLFTHQGAEWGGNETNTTGLTWPGPPSSQVQANEAANQVPWVHRWFEDYNTQPPEYNPASREKVMQDLDKAAAWGQENNRPLWLGEFGAYSKADIDSRLRWTEFVRSEAEKRNITWAYWEFGAGFGVYNRERAQWNRDLLQVLVGGAED</sequence>
<feature type="chain" id="PRO_5031289128" evidence="5">
    <location>
        <begin position="25"/>
        <end position="379"/>
    </location>
</feature>
<evidence type="ECO:0000256" key="4">
    <source>
        <dbReference type="RuleBase" id="RU361153"/>
    </source>
</evidence>
<dbReference type="GO" id="GO:0009986">
    <property type="term" value="C:cell surface"/>
    <property type="evidence" value="ECO:0007669"/>
    <property type="project" value="TreeGrafter"/>
</dbReference>